<evidence type="ECO:0000256" key="4">
    <source>
        <dbReference type="ARBA" id="ARBA00022801"/>
    </source>
</evidence>
<dbReference type="Pfam" id="PF00933">
    <property type="entry name" value="Glyco_hydro_3"/>
    <property type="match status" value="1"/>
</dbReference>
<dbReference type="InterPro" id="IPR017853">
    <property type="entry name" value="GH"/>
</dbReference>
<dbReference type="GO" id="GO:0004563">
    <property type="term" value="F:beta-N-acetylhexosaminidase activity"/>
    <property type="evidence" value="ECO:0007669"/>
    <property type="project" value="UniProtKB-EC"/>
</dbReference>
<dbReference type="NCBIfam" id="NF003740">
    <property type="entry name" value="PRK05337.1"/>
    <property type="match status" value="1"/>
</dbReference>
<protein>
    <recommendedName>
        <fullName evidence="3">beta-N-acetylhexosaminidase</fullName>
        <ecNumber evidence="3">3.2.1.52</ecNumber>
    </recommendedName>
</protein>
<comment type="similarity">
    <text evidence="2">Belongs to the glycosyl hydrolase 3 family.</text>
</comment>
<name>A0A5B8S1B6_9SPHN</name>
<organism evidence="7 8">
    <name type="scientific">Novosphingobium ginsenosidimutans</name>
    <dbReference type="NCBI Taxonomy" id="1176536"/>
    <lineage>
        <taxon>Bacteria</taxon>
        <taxon>Pseudomonadati</taxon>
        <taxon>Pseudomonadota</taxon>
        <taxon>Alphaproteobacteria</taxon>
        <taxon>Sphingomonadales</taxon>
        <taxon>Sphingomonadaceae</taxon>
        <taxon>Novosphingobium</taxon>
    </lineage>
</organism>
<evidence type="ECO:0000256" key="3">
    <source>
        <dbReference type="ARBA" id="ARBA00012663"/>
    </source>
</evidence>
<dbReference type="PROSITE" id="PS00775">
    <property type="entry name" value="GLYCOSYL_HYDROL_F3"/>
    <property type="match status" value="1"/>
</dbReference>
<dbReference type="RefSeq" id="WP_147088909.1">
    <property type="nucleotide sequence ID" value="NZ_BAABJD010000002.1"/>
</dbReference>
<keyword evidence="5 7" id="KW-0326">Glycosidase</keyword>
<dbReference type="SUPFAM" id="SSF51445">
    <property type="entry name" value="(Trans)glycosidases"/>
    <property type="match status" value="1"/>
</dbReference>
<dbReference type="EMBL" id="CP042345">
    <property type="protein sequence ID" value="QEA14928.1"/>
    <property type="molecule type" value="Genomic_DNA"/>
</dbReference>
<dbReference type="OrthoDB" id="9786661at2"/>
<dbReference type="InterPro" id="IPR001764">
    <property type="entry name" value="Glyco_hydro_3_N"/>
</dbReference>
<dbReference type="EC" id="3.2.1.52" evidence="3"/>
<dbReference type="GO" id="GO:0005975">
    <property type="term" value="P:carbohydrate metabolic process"/>
    <property type="evidence" value="ECO:0007669"/>
    <property type="project" value="InterPro"/>
</dbReference>
<dbReference type="Proteomes" id="UP000321172">
    <property type="component" value="Chromosome"/>
</dbReference>
<dbReference type="GO" id="GO:0009254">
    <property type="term" value="P:peptidoglycan turnover"/>
    <property type="evidence" value="ECO:0007669"/>
    <property type="project" value="TreeGrafter"/>
</dbReference>
<dbReference type="PANTHER" id="PTHR30480">
    <property type="entry name" value="BETA-HEXOSAMINIDASE-RELATED"/>
    <property type="match status" value="1"/>
</dbReference>
<comment type="catalytic activity">
    <reaction evidence="1">
        <text>Hydrolysis of terminal non-reducing N-acetyl-D-hexosamine residues in N-acetyl-beta-D-hexosaminides.</text>
        <dbReference type="EC" id="3.2.1.52"/>
    </reaction>
</comment>
<evidence type="ECO:0000313" key="8">
    <source>
        <dbReference type="Proteomes" id="UP000321172"/>
    </source>
</evidence>
<dbReference type="InterPro" id="IPR036962">
    <property type="entry name" value="Glyco_hydro_3_N_sf"/>
</dbReference>
<dbReference type="KEGG" id="ngf:FRF71_01580"/>
<evidence type="ECO:0000256" key="2">
    <source>
        <dbReference type="ARBA" id="ARBA00005336"/>
    </source>
</evidence>
<dbReference type="InterPro" id="IPR019800">
    <property type="entry name" value="Glyco_hydro_3_AS"/>
</dbReference>
<evidence type="ECO:0000259" key="6">
    <source>
        <dbReference type="Pfam" id="PF00933"/>
    </source>
</evidence>
<gene>
    <name evidence="7" type="primary">nagZ</name>
    <name evidence="7" type="ORF">FRF71_01580</name>
</gene>
<dbReference type="InterPro" id="IPR050226">
    <property type="entry name" value="NagZ_Beta-hexosaminidase"/>
</dbReference>
<keyword evidence="8" id="KW-1185">Reference proteome</keyword>
<reference evidence="7 8" key="1">
    <citation type="journal article" date="2013" name="J. Microbiol. Biotechnol.">
        <title>Novosphingobium ginsenosidimutans sp. nov., with the ability to convert ginsenoside.</title>
        <authorList>
            <person name="Kim J.K."/>
            <person name="He D."/>
            <person name="Liu Q.M."/>
            <person name="Park H.Y."/>
            <person name="Jung M.S."/>
            <person name="Yoon M.H."/>
            <person name="Kim S.C."/>
            <person name="Im W.T."/>
        </authorList>
    </citation>
    <scope>NUCLEOTIDE SEQUENCE [LARGE SCALE GENOMIC DNA]</scope>
    <source>
        <strain evidence="7 8">FW-6</strain>
    </source>
</reference>
<dbReference type="PANTHER" id="PTHR30480:SF13">
    <property type="entry name" value="BETA-HEXOSAMINIDASE"/>
    <property type="match status" value="1"/>
</dbReference>
<dbReference type="Gene3D" id="3.20.20.300">
    <property type="entry name" value="Glycoside hydrolase, family 3, N-terminal domain"/>
    <property type="match status" value="1"/>
</dbReference>
<evidence type="ECO:0000256" key="5">
    <source>
        <dbReference type="ARBA" id="ARBA00023295"/>
    </source>
</evidence>
<accession>A0A5B8S1B6</accession>
<evidence type="ECO:0000256" key="1">
    <source>
        <dbReference type="ARBA" id="ARBA00001231"/>
    </source>
</evidence>
<proteinExistence type="inferred from homology"/>
<evidence type="ECO:0000313" key="7">
    <source>
        <dbReference type="EMBL" id="QEA14928.1"/>
    </source>
</evidence>
<sequence>MTPAIFGLSGLTLTATERAFFREANPAGYILFGRNIESREQVRALTDDLRAIHGREKLLITIDQEGGRVARMKPPVWPVYPAGAVFDRLFDLAPASAIEAARANAEALGHDLHEAGITCTHAPVLDVRQHGAHDVIGDRAYGFEPLRVAAIGRAVLDGLARAGVVGTIKHMPGHGRSMVDTHKELPTVSASAAELESDIAPFKALSQAPIAMTGHLVFTAWDADHPATQSPFVIERIIRGKIGFDGLLLTDDLDMEALSGTVPDRAEAAIQAGCDIALNCWAKMDDMTGICERLGSMSEATAARLARALSAIRAPQPTAEQAELAAKRDALLALLETAEVRA</sequence>
<dbReference type="AlphaFoldDB" id="A0A5B8S1B6"/>
<keyword evidence="4 7" id="KW-0378">Hydrolase</keyword>
<feature type="domain" description="Glycoside hydrolase family 3 N-terminal" evidence="6">
    <location>
        <begin position="16"/>
        <end position="297"/>
    </location>
</feature>